<dbReference type="SUPFAM" id="SSF48652">
    <property type="entry name" value="Tetraspanin"/>
    <property type="match status" value="1"/>
</dbReference>
<keyword evidence="4 6" id="KW-1133">Transmembrane helix</keyword>
<reference evidence="7" key="1">
    <citation type="submission" date="2019-08" db="EMBL/GenBank/DDBJ databases">
        <title>The improved chromosome-level genome for the pearl oyster Pinctada fucata martensii using PacBio sequencing and Hi-C.</title>
        <authorList>
            <person name="Zheng Z."/>
        </authorList>
    </citation>
    <scope>NUCLEOTIDE SEQUENCE</scope>
    <source>
        <strain evidence="7">ZZ-2019</strain>
        <tissue evidence="7">Adductor muscle</tissue>
    </source>
</reference>
<dbReference type="Proteomes" id="UP001186944">
    <property type="component" value="Unassembled WGS sequence"/>
</dbReference>
<evidence type="ECO:0000256" key="5">
    <source>
        <dbReference type="ARBA" id="ARBA00023136"/>
    </source>
</evidence>
<keyword evidence="8" id="KW-1185">Reference proteome</keyword>
<accession>A0AA88XMF7</accession>
<keyword evidence="5 6" id="KW-0472">Membrane</keyword>
<evidence type="ECO:0000256" key="4">
    <source>
        <dbReference type="ARBA" id="ARBA00022989"/>
    </source>
</evidence>
<dbReference type="Pfam" id="PF00335">
    <property type="entry name" value="Tetraspanin"/>
    <property type="match status" value="1"/>
</dbReference>
<evidence type="ECO:0000313" key="7">
    <source>
        <dbReference type="EMBL" id="KAK3088564.1"/>
    </source>
</evidence>
<feature type="transmembrane region" description="Helical" evidence="6">
    <location>
        <begin position="41"/>
        <end position="69"/>
    </location>
</feature>
<evidence type="ECO:0000256" key="2">
    <source>
        <dbReference type="ARBA" id="ARBA00006840"/>
    </source>
</evidence>
<protein>
    <recommendedName>
        <fullName evidence="9">Tetraspanin</fullName>
    </recommendedName>
</protein>
<organism evidence="7 8">
    <name type="scientific">Pinctada imbricata</name>
    <name type="common">Atlantic pearl-oyster</name>
    <name type="synonym">Pinctada martensii</name>
    <dbReference type="NCBI Taxonomy" id="66713"/>
    <lineage>
        <taxon>Eukaryota</taxon>
        <taxon>Metazoa</taxon>
        <taxon>Spiralia</taxon>
        <taxon>Lophotrochozoa</taxon>
        <taxon>Mollusca</taxon>
        <taxon>Bivalvia</taxon>
        <taxon>Autobranchia</taxon>
        <taxon>Pteriomorphia</taxon>
        <taxon>Pterioida</taxon>
        <taxon>Pterioidea</taxon>
        <taxon>Pteriidae</taxon>
        <taxon>Pinctada</taxon>
    </lineage>
</organism>
<feature type="non-terminal residue" evidence="7">
    <location>
        <position position="1"/>
    </location>
</feature>
<sequence>VFGAVAIGLGIWVAVDDPTFVALTHMDELSVIDQSYVLNGAYVIMAGGAAIFIFGLMGIIAACSANACLLGTWEKHLDQAIENKLKEEYNGLWNSENSFTKHFDNIQKSCCGFQNSSDFELTTNWNKTLDDGNTAVVPLACCKLKNSTSVGNDTSSAAQRIDCQASPTDENSFSMGCKEKIEDVFEKYQAIIIGVTVTLVFCQVNKLWAFKECLTGDLWK</sequence>
<dbReference type="InterPro" id="IPR008952">
    <property type="entry name" value="Tetraspanin_EC2_sf"/>
</dbReference>
<comment type="subcellular location">
    <subcellularLocation>
        <location evidence="1">Membrane</location>
        <topology evidence="1">Multi-pass membrane protein</topology>
    </subcellularLocation>
</comment>
<dbReference type="PROSITE" id="PS00421">
    <property type="entry name" value="TM4_1"/>
    <property type="match status" value="1"/>
</dbReference>
<dbReference type="InterPro" id="IPR018503">
    <property type="entry name" value="Tetraspanin_CS"/>
</dbReference>
<dbReference type="PANTHER" id="PTHR19282">
    <property type="entry name" value="TETRASPANIN"/>
    <property type="match status" value="1"/>
</dbReference>
<keyword evidence="3 6" id="KW-0812">Transmembrane</keyword>
<gene>
    <name evidence="7" type="ORF">FSP39_020686</name>
</gene>
<evidence type="ECO:0000313" key="8">
    <source>
        <dbReference type="Proteomes" id="UP001186944"/>
    </source>
</evidence>
<dbReference type="EMBL" id="VSWD01000011">
    <property type="protein sequence ID" value="KAK3088564.1"/>
    <property type="molecule type" value="Genomic_DNA"/>
</dbReference>
<name>A0AA88XMF7_PINIB</name>
<evidence type="ECO:0000256" key="6">
    <source>
        <dbReference type="SAM" id="Phobius"/>
    </source>
</evidence>
<evidence type="ECO:0000256" key="3">
    <source>
        <dbReference type="ARBA" id="ARBA00022692"/>
    </source>
</evidence>
<dbReference type="GO" id="GO:0016020">
    <property type="term" value="C:membrane"/>
    <property type="evidence" value="ECO:0007669"/>
    <property type="project" value="UniProtKB-SubCell"/>
</dbReference>
<evidence type="ECO:0008006" key="9">
    <source>
        <dbReference type="Google" id="ProtNLM"/>
    </source>
</evidence>
<dbReference type="Gene3D" id="1.10.1450.10">
    <property type="entry name" value="Tetraspanin"/>
    <property type="match status" value="1"/>
</dbReference>
<dbReference type="AlphaFoldDB" id="A0AA88XMF7"/>
<comment type="caution">
    <text evidence="7">The sequence shown here is derived from an EMBL/GenBank/DDBJ whole genome shotgun (WGS) entry which is preliminary data.</text>
</comment>
<comment type="similarity">
    <text evidence="2">Belongs to the tetraspanin (TM4SF) family.</text>
</comment>
<proteinExistence type="inferred from homology"/>
<evidence type="ECO:0000256" key="1">
    <source>
        <dbReference type="ARBA" id="ARBA00004141"/>
    </source>
</evidence>
<dbReference type="InterPro" id="IPR018499">
    <property type="entry name" value="Tetraspanin/Peripherin"/>
</dbReference>